<dbReference type="InterPro" id="IPR014507">
    <property type="entry name" value="Baseplate_assembly_J_pred"/>
</dbReference>
<dbReference type="RefSeq" id="WP_014752774.1">
    <property type="nucleotide sequence ID" value="NC_017966.1"/>
</dbReference>
<dbReference type="KEGG" id="tmo:TMO_b0013"/>
<dbReference type="PANTHER" id="PTHR35862">
    <property type="entry name" value="FELS-2 PROPHAGE PROTEIN"/>
    <property type="match status" value="1"/>
</dbReference>
<dbReference type="InterPro" id="IPR052726">
    <property type="entry name" value="Phage_Baseplate_Hub"/>
</dbReference>
<keyword evidence="1" id="KW-0614">Plasmid</keyword>
<name>I3TTD3_TISMK</name>
<evidence type="ECO:0000313" key="1">
    <source>
        <dbReference type="EMBL" id="AFK56021.1"/>
    </source>
</evidence>
<dbReference type="PANTHER" id="PTHR35862:SF1">
    <property type="entry name" value="FELS-2 PROPHAGE PROTEIN"/>
    <property type="match status" value="1"/>
</dbReference>
<proteinExistence type="predicted"/>
<dbReference type="EMBL" id="CP003238">
    <property type="protein sequence ID" value="AFK56021.1"/>
    <property type="molecule type" value="Genomic_DNA"/>
</dbReference>
<organism evidence="1 2">
    <name type="scientific">Tistrella mobilis (strain KA081020-065)</name>
    <dbReference type="NCBI Taxonomy" id="1110502"/>
    <lineage>
        <taxon>Bacteria</taxon>
        <taxon>Pseudomonadati</taxon>
        <taxon>Pseudomonadota</taxon>
        <taxon>Alphaproteobacteria</taxon>
        <taxon>Geminicoccales</taxon>
        <taxon>Geminicoccaceae</taxon>
        <taxon>Tistrella</taxon>
    </lineage>
</organism>
<dbReference type="HOGENOM" id="CLU_046415_0_0_5"/>
<dbReference type="Proteomes" id="UP000005258">
    <property type="component" value="Plasmid pTM2"/>
</dbReference>
<dbReference type="AlphaFoldDB" id="I3TTD3"/>
<evidence type="ECO:0000313" key="2">
    <source>
        <dbReference type="Proteomes" id="UP000005258"/>
    </source>
</evidence>
<dbReference type="PIRSF" id="PIRSF020481">
    <property type="entry name" value="BAP"/>
    <property type="match status" value="1"/>
</dbReference>
<geneLocation type="plasmid" evidence="1 2">
    <name>pTM2</name>
</geneLocation>
<dbReference type="PATRIC" id="fig|1110502.3.peg.4270"/>
<reference evidence="1 2" key="1">
    <citation type="journal article" date="2012" name="J. Am. Chem. Soc.">
        <title>Bacterial biosynthesis and maturation of the didemnin anti-cancer agents.</title>
        <authorList>
            <person name="Xu Y."/>
            <person name="Kersten R.D."/>
            <person name="Nam S.J."/>
            <person name="Lu L."/>
            <person name="Al-Suwailem A.M."/>
            <person name="Zheng H."/>
            <person name="Fenical W."/>
            <person name="Dorrestein P.C."/>
            <person name="Moore B.S."/>
            <person name="Qian P.Y."/>
        </authorList>
    </citation>
    <scope>NUCLEOTIDE SEQUENCE [LARGE SCALE GENOMIC DNA]</scope>
    <source>
        <strain evidence="1 2">KA081020-065</strain>
    </source>
</reference>
<keyword evidence="2" id="KW-1185">Reference proteome</keyword>
<protein>
    <submittedName>
        <fullName evidence="1">Phage baseplate J-like protein</fullName>
    </submittedName>
</protein>
<accession>I3TTD3</accession>
<gene>
    <name evidence="1" type="ordered locus">TMO_b0013</name>
</gene>
<sequence length="298" mass="31852">MTDAPLNLSRLPRPDVVETLTAEAIRDEIIADLVEKSPSLEGALQLESEPLRKLVEVVAYRELLLRQRVNDAAQSVMLAYATGTDLDHLAALYGVSRIADETDDRLRSRVLTTPDGWSVAGPAAAYRARALDVSVDIRDAIATSPAPGDVVVTVLPEWRPSGTPEDQARLTALLDAVLDAANDRTVRPLTDRVSVAAASILPYRVVAKLTITSLPDAEVIMADGTASVARYVEARRMLGTPVAISGLMQALHQGGVERVRLLEPAGDLLPEAHEAAWCEAIEVTLDTDPADGGTVGDE</sequence>